<dbReference type="SUPFAM" id="SSF74788">
    <property type="entry name" value="Cullin repeat-like"/>
    <property type="match status" value="2"/>
</dbReference>
<dbReference type="FunFam" id="1.20.58.1220:FF:000001">
    <property type="entry name" value="Exocyst complex component EXO84B"/>
    <property type="match status" value="1"/>
</dbReference>
<gene>
    <name evidence="5" type="ORF">CTI12_AA296640</name>
</gene>
<comment type="caution">
    <text evidence="5">The sequence shown here is derived from an EMBL/GenBank/DDBJ whole genome shotgun (WGS) entry which is preliminary data.</text>
</comment>
<dbReference type="EMBL" id="PKPP01003913">
    <property type="protein sequence ID" value="PWA67024.1"/>
    <property type="molecule type" value="Genomic_DNA"/>
</dbReference>
<evidence type="ECO:0000256" key="1">
    <source>
        <dbReference type="ARBA" id="ARBA00007210"/>
    </source>
</evidence>
<evidence type="ECO:0000313" key="6">
    <source>
        <dbReference type="Proteomes" id="UP000245207"/>
    </source>
</evidence>
<organism evidence="5 6">
    <name type="scientific">Artemisia annua</name>
    <name type="common">Sweet wormwood</name>
    <dbReference type="NCBI Taxonomy" id="35608"/>
    <lineage>
        <taxon>Eukaryota</taxon>
        <taxon>Viridiplantae</taxon>
        <taxon>Streptophyta</taxon>
        <taxon>Embryophyta</taxon>
        <taxon>Tracheophyta</taxon>
        <taxon>Spermatophyta</taxon>
        <taxon>Magnoliopsida</taxon>
        <taxon>eudicotyledons</taxon>
        <taxon>Gunneridae</taxon>
        <taxon>Pentapetalae</taxon>
        <taxon>asterids</taxon>
        <taxon>campanulids</taxon>
        <taxon>Asterales</taxon>
        <taxon>Asteraceae</taxon>
        <taxon>Asteroideae</taxon>
        <taxon>Anthemideae</taxon>
        <taxon>Artemisiinae</taxon>
        <taxon>Artemisia</taxon>
    </lineage>
</organism>
<dbReference type="PANTHER" id="PTHR21426">
    <property type="entry name" value="EXOCYST COMPLEX COMPONENT 8"/>
    <property type="match status" value="1"/>
</dbReference>
<dbReference type="Pfam" id="PF08700">
    <property type="entry name" value="VPS51_Exo84_N"/>
    <property type="match status" value="1"/>
</dbReference>
<dbReference type="Gene3D" id="1.20.58.1220">
    <property type="entry name" value="Exo84p, C-terminal helical domain"/>
    <property type="match status" value="1"/>
</dbReference>
<dbReference type="InterPro" id="IPR032403">
    <property type="entry name" value="Exo84_C"/>
</dbReference>
<dbReference type="GO" id="GO:0006887">
    <property type="term" value="P:exocytosis"/>
    <property type="evidence" value="ECO:0007669"/>
    <property type="project" value="UniProtKB-KW"/>
</dbReference>
<reference evidence="5 6" key="1">
    <citation type="journal article" date="2018" name="Mol. Plant">
        <title>The genome of Artemisia annua provides insight into the evolution of Asteraceae family and artemisinin biosynthesis.</title>
        <authorList>
            <person name="Shen Q."/>
            <person name="Zhang L."/>
            <person name="Liao Z."/>
            <person name="Wang S."/>
            <person name="Yan T."/>
            <person name="Shi P."/>
            <person name="Liu M."/>
            <person name="Fu X."/>
            <person name="Pan Q."/>
            <person name="Wang Y."/>
            <person name="Lv Z."/>
            <person name="Lu X."/>
            <person name="Zhang F."/>
            <person name="Jiang W."/>
            <person name="Ma Y."/>
            <person name="Chen M."/>
            <person name="Hao X."/>
            <person name="Li L."/>
            <person name="Tang Y."/>
            <person name="Lv G."/>
            <person name="Zhou Y."/>
            <person name="Sun X."/>
            <person name="Brodelius P.E."/>
            <person name="Rose J.K.C."/>
            <person name="Tang K."/>
        </authorList>
    </citation>
    <scope>NUCLEOTIDE SEQUENCE [LARGE SCALE GENOMIC DNA]</scope>
    <source>
        <strain evidence="6">cv. Huhao1</strain>
        <tissue evidence="5">Leaf</tissue>
    </source>
</reference>
<proteinExistence type="inferred from homology"/>
<evidence type="ECO:0000313" key="5">
    <source>
        <dbReference type="EMBL" id="PWA67024.1"/>
    </source>
</evidence>
<dbReference type="Proteomes" id="UP000245207">
    <property type="component" value="Unassembled WGS sequence"/>
</dbReference>
<dbReference type="Pfam" id="PF16528">
    <property type="entry name" value="Exo84_C"/>
    <property type="match status" value="1"/>
</dbReference>
<dbReference type="GO" id="GO:0000145">
    <property type="term" value="C:exocyst"/>
    <property type="evidence" value="ECO:0007669"/>
    <property type="project" value="InterPro"/>
</dbReference>
<sequence length="861" mass="95769">MSSLLPEGDLDFGQEVTLSDKLKAFKTSGFDPENYVSAKCRTTSEKEIKHLVTCLLDLKKASAEEMRKSVYANYPSFIRVSREISDLEGQLVALRNLLSNRATIIHTLAEGVDVESMSSGPGSRKNVSFDFEDREPSKMEVWFSQYKDNLNILLAEKRVDEALASLDEGERVVKEQKSNDSMTPSMLSSLQSAITAQRQKLADQIAESACQPSSSVIELRASVEIIKRLAEGVDVESMSSGPGSRKNVSFDFEDREPSKMEVWFSQYKDNLNILLAEKRVDEALASLDEGERVVKEQKSNDSMTPSMLSSLQSAITAQRQKLADQIAESACQPSSSVIELRASVEIIKRLGDGPRAHTLLLNSHHHKLQSKIQGIQTSGSTYGVAYTAALSQLVFSIIAQASSDSLAIFGDQPLYTSELVTWSVKQTNTFAHLMKRHVIASPSASGGLRTVAECVQISMGHCYLLEARGLALGPVLLRHFRPCVEQALNANLKRIEQSTAALAAADDWSLNFPPVGSMISQPKLSSSAHRFNVMVQEMCEDIGLLRSLQFSNRAMEGLVQVFNSYVHMLVNALPGSSETENLEGRIVRIADDEAQQIALLANALLLSEELLPRAAIKLLPLQHGLPTESPRKVSDRQLRTPEQRELKKRLQRFVDQLRDSFCRKHALDLIFTEDGVARLNAQMYSIMDDNSQEPEWFPSPVYQELFVKLCTVSSLASDMFMGRERFTTLLLIRLTETVILWLSDEQSFWEEIEHGQKPLGPFGLRQFYLDLQFVILFASQGRYLSRNLHQVIKNIISRVMDSVASTNTDPQSLLPEDEWFTDIGQIAINMLTGNDTAENVEVTSPTAAVLPISSNYTGGKS</sequence>
<keyword evidence="2" id="KW-0813">Transport</keyword>
<dbReference type="STRING" id="35608.A0A2U1N0Q9"/>
<evidence type="ECO:0000256" key="2">
    <source>
        <dbReference type="ARBA" id="ARBA00022448"/>
    </source>
</evidence>
<dbReference type="GO" id="GO:0006893">
    <property type="term" value="P:Golgi to plasma membrane transport"/>
    <property type="evidence" value="ECO:0007669"/>
    <property type="project" value="TreeGrafter"/>
</dbReference>
<dbReference type="InterPro" id="IPR033961">
    <property type="entry name" value="Exo84"/>
</dbReference>
<evidence type="ECO:0000259" key="4">
    <source>
        <dbReference type="Pfam" id="PF16528"/>
    </source>
</evidence>
<dbReference type="PANTHER" id="PTHR21426:SF15">
    <property type="entry name" value="EXOCYST COMPLEX COMPONENT EXO84A"/>
    <property type="match status" value="1"/>
</dbReference>
<protein>
    <submittedName>
        <fullName evidence="5">Cullin repeat-like-containing domain-containing protein</fullName>
    </submittedName>
</protein>
<accession>A0A2U1N0Q9</accession>
<comment type="similarity">
    <text evidence="1">Belongs to the EXO84 family.</text>
</comment>
<dbReference type="InterPro" id="IPR042561">
    <property type="entry name" value="Exo84_C_1"/>
</dbReference>
<name>A0A2U1N0Q9_ARTAN</name>
<keyword evidence="3" id="KW-0268">Exocytosis</keyword>
<dbReference type="InterPro" id="IPR042560">
    <property type="entry name" value="Exo84_C_2"/>
</dbReference>
<dbReference type="OrthoDB" id="642193at2759"/>
<keyword evidence="6" id="KW-1185">Reference proteome</keyword>
<dbReference type="AlphaFoldDB" id="A0A2U1N0Q9"/>
<dbReference type="Gene3D" id="1.20.58.1210">
    <property type="entry name" value="Exo84p, N-terminal helical domain"/>
    <property type="match status" value="1"/>
</dbReference>
<evidence type="ECO:0000256" key="3">
    <source>
        <dbReference type="ARBA" id="ARBA00022483"/>
    </source>
</evidence>
<dbReference type="InterPro" id="IPR016159">
    <property type="entry name" value="Cullin_repeat-like_dom_sf"/>
</dbReference>
<dbReference type="GO" id="GO:0008104">
    <property type="term" value="P:intracellular protein localization"/>
    <property type="evidence" value="ECO:0007669"/>
    <property type="project" value="TreeGrafter"/>
</dbReference>
<feature type="domain" description="Exocyst component Exo84 C-terminal" evidence="4">
    <location>
        <begin position="263"/>
        <end position="471"/>
    </location>
</feature>